<name>A0ABP7NPD2_9BACT</name>
<evidence type="ECO:0000313" key="4">
    <source>
        <dbReference type="EMBL" id="GAA3951436.1"/>
    </source>
</evidence>
<accession>A0ABP7NPD2</accession>
<dbReference type="InterPro" id="IPR050832">
    <property type="entry name" value="Bact_Acetyltransf"/>
</dbReference>
<feature type="domain" description="N-acetyltransferase" evidence="3">
    <location>
        <begin position="99"/>
        <end position="239"/>
    </location>
</feature>
<keyword evidence="5" id="KW-1185">Reference proteome</keyword>
<reference evidence="5" key="1">
    <citation type="journal article" date="2019" name="Int. J. Syst. Evol. Microbiol.">
        <title>The Global Catalogue of Microorganisms (GCM) 10K type strain sequencing project: providing services to taxonomists for standard genome sequencing and annotation.</title>
        <authorList>
            <consortium name="The Broad Institute Genomics Platform"/>
            <consortium name="The Broad Institute Genome Sequencing Center for Infectious Disease"/>
            <person name="Wu L."/>
            <person name="Ma J."/>
        </authorList>
    </citation>
    <scope>NUCLEOTIDE SEQUENCE [LARGE SCALE GENOMIC DNA]</scope>
    <source>
        <strain evidence="5">JCM 17214</strain>
    </source>
</reference>
<dbReference type="InterPro" id="IPR016181">
    <property type="entry name" value="Acyl_CoA_acyltransferase"/>
</dbReference>
<dbReference type="Proteomes" id="UP001499909">
    <property type="component" value="Unassembled WGS sequence"/>
</dbReference>
<dbReference type="CDD" id="cd04301">
    <property type="entry name" value="NAT_SF"/>
    <property type="match status" value="1"/>
</dbReference>
<dbReference type="PANTHER" id="PTHR43877:SF2">
    <property type="entry name" value="AMINOALKYLPHOSPHONATE N-ACETYLTRANSFERASE-RELATED"/>
    <property type="match status" value="1"/>
</dbReference>
<keyword evidence="2" id="KW-0012">Acyltransferase</keyword>
<comment type="caution">
    <text evidence="4">The sequence shown here is derived from an EMBL/GenBank/DDBJ whole genome shotgun (WGS) entry which is preliminary data.</text>
</comment>
<dbReference type="Pfam" id="PF00583">
    <property type="entry name" value="Acetyltransf_1"/>
    <property type="match status" value="1"/>
</dbReference>
<proteinExistence type="predicted"/>
<protein>
    <recommendedName>
        <fullName evidence="3">N-acetyltransferase domain-containing protein</fullName>
    </recommendedName>
</protein>
<evidence type="ECO:0000256" key="1">
    <source>
        <dbReference type="ARBA" id="ARBA00022679"/>
    </source>
</evidence>
<dbReference type="RefSeq" id="WP_345117157.1">
    <property type="nucleotide sequence ID" value="NZ_BAABDH010000109.1"/>
</dbReference>
<dbReference type="PANTHER" id="PTHR43877">
    <property type="entry name" value="AMINOALKYLPHOSPHONATE N-ACETYLTRANSFERASE-RELATED-RELATED"/>
    <property type="match status" value="1"/>
</dbReference>
<keyword evidence="1" id="KW-0808">Transferase</keyword>
<dbReference type="SUPFAM" id="SSF55729">
    <property type="entry name" value="Acyl-CoA N-acyltransferases (Nat)"/>
    <property type="match status" value="1"/>
</dbReference>
<sequence>MKQALERLSWDSDFLGYPVARIQPAATDEGTVQALVSEARAHGYRLLYWSTDPTDAQAAATAQYLGARLADQKVTFAMAVPAASSYLPAGVEPTTELTPKLESLARQAGHQSRYQTDPNFAPDVYEHLYDLWIANSVQGTLAREVLVFRAEPGAEEAGLITLGIKKGRVDIGLLAVDEQVRGQTIGAKLVEAARQRTRAWGYDTLQVVTQLTNVGACRFYERCGFTINQLEYIYHVWLE</sequence>
<dbReference type="InterPro" id="IPR000182">
    <property type="entry name" value="GNAT_dom"/>
</dbReference>
<dbReference type="Gene3D" id="3.40.630.30">
    <property type="match status" value="1"/>
</dbReference>
<evidence type="ECO:0000313" key="5">
    <source>
        <dbReference type="Proteomes" id="UP001499909"/>
    </source>
</evidence>
<dbReference type="EMBL" id="BAABDH010000109">
    <property type="protein sequence ID" value="GAA3951436.1"/>
    <property type="molecule type" value="Genomic_DNA"/>
</dbReference>
<gene>
    <name evidence="4" type="ORF">GCM10022406_36610</name>
</gene>
<dbReference type="PROSITE" id="PS51186">
    <property type="entry name" value="GNAT"/>
    <property type="match status" value="1"/>
</dbReference>
<evidence type="ECO:0000256" key="2">
    <source>
        <dbReference type="ARBA" id="ARBA00023315"/>
    </source>
</evidence>
<organism evidence="4 5">
    <name type="scientific">Hymenobacter algoricola</name>
    <dbReference type="NCBI Taxonomy" id="486267"/>
    <lineage>
        <taxon>Bacteria</taxon>
        <taxon>Pseudomonadati</taxon>
        <taxon>Bacteroidota</taxon>
        <taxon>Cytophagia</taxon>
        <taxon>Cytophagales</taxon>
        <taxon>Hymenobacteraceae</taxon>
        <taxon>Hymenobacter</taxon>
    </lineage>
</organism>
<evidence type="ECO:0000259" key="3">
    <source>
        <dbReference type="PROSITE" id="PS51186"/>
    </source>
</evidence>